<accession>A0A4D4LXY7</accession>
<dbReference type="Proteomes" id="UP000302139">
    <property type="component" value="Unassembled WGS sequence"/>
</dbReference>
<feature type="transmembrane region" description="Helical" evidence="2">
    <location>
        <begin position="49"/>
        <end position="68"/>
    </location>
</feature>
<evidence type="ECO:0000256" key="2">
    <source>
        <dbReference type="SAM" id="Phobius"/>
    </source>
</evidence>
<keyword evidence="2" id="KW-1133">Transmembrane helix</keyword>
<comment type="caution">
    <text evidence="3">The sequence shown here is derived from an EMBL/GenBank/DDBJ whole genome shotgun (WGS) entry which is preliminary data.</text>
</comment>
<dbReference type="AlphaFoldDB" id="A0A4D4LXY7"/>
<proteinExistence type="predicted"/>
<sequence>MIRDLLRDLAAALVAALLVVTAVLVGTVIQREDGTLYVGWPPLYAVAEPHVGAGTPAALAVAVAVVAYGPALAARLPWRALLAAAWATATAWTFSLALVDGWQRGIAGRLTTQYEYLRVIDRFHDIPGTLRDFTHHILIDSPATGPRMSRVIPRRRPSPSSCSTGSAWAAGAGPGSGASPSVPRPAWPCW</sequence>
<keyword evidence="2" id="KW-0472">Membrane</keyword>
<feature type="compositionally biased region" description="Low complexity" evidence="1">
    <location>
        <begin position="158"/>
        <end position="181"/>
    </location>
</feature>
<keyword evidence="2" id="KW-0812">Transmembrane</keyword>
<evidence type="ECO:0000256" key="1">
    <source>
        <dbReference type="SAM" id="MobiDB-lite"/>
    </source>
</evidence>
<dbReference type="EMBL" id="BJHX01000001">
    <property type="protein sequence ID" value="GDY64640.1"/>
    <property type="molecule type" value="Genomic_DNA"/>
</dbReference>
<evidence type="ECO:0000313" key="4">
    <source>
        <dbReference type="Proteomes" id="UP000302139"/>
    </source>
</evidence>
<reference evidence="3 4" key="1">
    <citation type="submission" date="2019-04" db="EMBL/GenBank/DDBJ databases">
        <title>Draft genome sequences of Streptomyces avermitilis NBRC 14893.</title>
        <authorList>
            <person name="Komaki H."/>
            <person name="Tamura T."/>
            <person name="Hosoyama A."/>
        </authorList>
    </citation>
    <scope>NUCLEOTIDE SEQUENCE [LARGE SCALE GENOMIC DNA]</scope>
    <source>
        <strain evidence="3 4">NBRC 14893</strain>
    </source>
</reference>
<feature type="transmembrane region" description="Helical" evidence="2">
    <location>
        <begin position="80"/>
        <end position="99"/>
    </location>
</feature>
<evidence type="ECO:0000313" key="3">
    <source>
        <dbReference type="EMBL" id="GDY64640.1"/>
    </source>
</evidence>
<protein>
    <submittedName>
        <fullName evidence="3">Uncharacterized protein</fullName>
    </submittedName>
</protein>
<feature type="region of interest" description="Disordered" evidence="1">
    <location>
        <begin position="146"/>
        <end position="190"/>
    </location>
</feature>
<gene>
    <name evidence="3" type="ORF">SAV14893_040330</name>
</gene>
<organism evidence="3 4">
    <name type="scientific">Streptomyces avermitilis</name>
    <dbReference type="NCBI Taxonomy" id="33903"/>
    <lineage>
        <taxon>Bacteria</taxon>
        <taxon>Bacillati</taxon>
        <taxon>Actinomycetota</taxon>
        <taxon>Actinomycetes</taxon>
        <taxon>Kitasatosporales</taxon>
        <taxon>Streptomycetaceae</taxon>
        <taxon>Streptomyces</taxon>
    </lineage>
</organism>
<name>A0A4D4LXY7_STRAX</name>